<comment type="caution">
    <text evidence="1">The sequence shown here is derived from an EMBL/GenBank/DDBJ whole genome shotgun (WGS) entry which is preliminary data.</text>
</comment>
<dbReference type="EMBL" id="AEKO01000007">
    <property type="protein sequence ID" value="EFQ59132.1"/>
    <property type="molecule type" value="Genomic_DNA"/>
</dbReference>
<proteinExistence type="predicted"/>
<gene>
    <name evidence="1" type="ORF">HMPREF9192_1127</name>
</gene>
<evidence type="ECO:0000313" key="1">
    <source>
        <dbReference type="EMBL" id="EFQ59132.1"/>
    </source>
</evidence>
<dbReference type="Proteomes" id="UP000004896">
    <property type="component" value="Unassembled WGS sequence"/>
</dbReference>
<reference evidence="1 2" key="1">
    <citation type="submission" date="2010-10" db="EMBL/GenBank/DDBJ databases">
        <authorList>
            <person name="Durkin A.S."/>
            <person name="Madupu R."/>
            <person name="Torralba M."/>
            <person name="Gillis M."/>
            <person name="Methe B."/>
            <person name="Sutton G."/>
            <person name="Nelson K.E."/>
        </authorList>
    </citation>
    <scope>NUCLEOTIDE SEQUENCE [LARGE SCALE GENOMIC DNA]</scope>
    <source>
        <strain evidence="1 2">F0396</strain>
    </source>
</reference>
<protein>
    <submittedName>
        <fullName evidence="1">Uncharacterized protein</fullName>
    </submittedName>
</protein>
<accession>E3CS53</accession>
<name>E3CS53_STRVE</name>
<dbReference type="AlphaFoldDB" id="E3CS53"/>
<organism evidence="1 2">
    <name type="scientific">Streptococcus vestibularis F0396</name>
    <dbReference type="NCBI Taxonomy" id="904306"/>
    <lineage>
        <taxon>Bacteria</taxon>
        <taxon>Bacillati</taxon>
        <taxon>Bacillota</taxon>
        <taxon>Bacilli</taxon>
        <taxon>Lactobacillales</taxon>
        <taxon>Streptococcaceae</taxon>
        <taxon>Streptococcus</taxon>
    </lineage>
</organism>
<evidence type="ECO:0000313" key="2">
    <source>
        <dbReference type="Proteomes" id="UP000004896"/>
    </source>
</evidence>
<sequence length="56" mass="6339">MSPLVSYVNSEAFYGSYSEKTNELESMMASFAAIPDFEKAGTDPKKDKRIQEDKKK</sequence>